<dbReference type="AlphaFoldDB" id="A0A5P6P9A2"/>
<feature type="compositionally biased region" description="Polar residues" evidence="1">
    <location>
        <begin position="60"/>
        <end position="69"/>
    </location>
</feature>
<sequence>MTVDQQRNWDVTNELSRPGASIEAGSFGMQTVSRNAFAEQGEDGAIIGPDFVAPEGGSNAGSATSPFGD</sequence>
<dbReference type="EMBL" id="CP044543">
    <property type="protein sequence ID" value="QFI74882.1"/>
    <property type="molecule type" value="Genomic_DNA"/>
</dbReference>
<evidence type="ECO:0000313" key="3">
    <source>
        <dbReference type="Proteomes" id="UP000325641"/>
    </source>
</evidence>
<evidence type="ECO:0000256" key="1">
    <source>
        <dbReference type="SAM" id="MobiDB-lite"/>
    </source>
</evidence>
<gene>
    <name evidence="2" type="ORF">F8237_22230</name>
</gene>
<reference evidence="3" key="1">
    <citation type="submission" date="2019-10" db="EMBL/GenBank/DDBJ databases">
        <title>Complete Genome Sequence of Bradyrhizobium betae type strain PL7HG1T.</title>
        <authorList>
            <person name="Bromfield E.S.P."/>
            <person name="Cloutier S."/>
        </authorList>
    </citation>
    <scope>NUCLEOTIDE SEQUENCE [LARGE SCALE GENOMIC DNA]</scope>
    <source>
        <strain evidence="3">PL7HG1</strain>
    </source>
</reference>
<dbReference type="KEGG" id="bbet:F8237_22230"/>
<feature type="compositionally biased region" description="Polar residues" evidence="1">
    <location>
        <begin position="1"/>
        <end position="15"/>
    </location>
</feature>
<feature type="region of interest" description="Disordered" evidence="1">
    <location>
        <begin position="46"/>
        <end position="69"/>
    </location>
</feature>
<dbReference type="RefSeq" id="WP_151647908.1">
    <property type="nucleotide sequence ID" value="NZ_CP044543.1"/>
</dbReference>
<accession>A0A5P6P9A2</accession>
<proteinExistence type="predicted"/>
<name>A0A5P6P9A2_9BRAD</name>
<dbReference type="Proteomes" id="UP000325641">
    <property type="component" value="Chromosome"/>
</dbReference>
<organism evidence="2 3">
    <name type="scientific">Bradyrhizobium betae</name>
    <dbReference type="NCBI Taxonomy" id="244734"/>
    <lineage>
        <taxon>Bacteria</taxon>
        <taxon>Pseudomonadati</taxon>
        <taxon>Pseudomonadota</taxon>
        <taxon>Alphaproteobacteria</taxon>
        <taxon>Hyphomicrobiales</taxon>
        <taxon>Nitrobacteraceae</taxon>
        <taxon>Bradyrhizobium</taxon>
    </lineage>
</organism>
<protein>
    <submittedName>
        <fullName evidence="2">Uncharacterized protein</fullName>
    </submittedName>
</protein>
<feature type="region of interest" description="Disordered" evidence="1">
    <location>
        <begin position="1"/>
        <end position="22"/>
    </location>
</feature>
<evidence type="ECO:0000313" key="2">
    <source>
        <dbReference type="EMBL" id="QFI74882.1"/>
    </source>
</evidence>